<accession>A0A4U5JJD7</accession>
<feature type="region of interest" description="Disordered" evidence="1">
    <location>
        <begin position="1"/>
        <end position="21"/>
    </location>
</feature>
<dbReference type="InterPro" id="IPR013096">
    <property type="entry name" value="Cupin_2"/>
</dbReference>
<evidence type="ECO:0000256" key="1">
    <source>
        <dbReference type="SAM" id="MobiDB-lite"/>
    </source>
</evidence>
<dbReference type="Gene3D" id="2.60.120.10">
    <property type="entry name" value="Jelly Rolls"/>
    <property type="match status" value="1"/>
</dbReference>
<feature type="domain" description="Cupin type-2" evidence="2">
    <location>
        <begin position="13"/>
        <end position="69"/>
    </location>
</feature>
<dbReference type="SUPFAM" id="SSF51182">
    <property type="entry name" value="RmlC-like cupins"/>
    <property type="match status" value="1"/>
</dbReference>
<dbReference type="RefSeq" id="WP_137275498.1">
    <property type="nucleotide sequence ID" value="NZ_QKNX01000001.1"/>
</dbReference>
<dbReference type="OrthoDB" id="190812at2157"/>
<sequence>MQGGSPRLQPWGESDTHHDQEEVFYVQSGEATFEVTDAPDTEAAEAVSVGAGEVIRFPAGEFQTGYNEETNDEPVVGFALGAPAPKHDWDEIEAAIPCQACGEETGHGVSLSDGGAFEYTCLTCGNQFAI</sequence>
<dbReference type="EMBL" id="QKNX01000001">
    <property type="protein sequence ID" value="TKR28198.1"/>
    <property type="molecule type" value="Genomic_DNA"/>
</dbReference>
<name>A0A4U5JJD7_9EURY</name>
<evidence type="ECO:0000313" key="4">
    <source>
        <dbReference type="Proteomes" id="UP000308037"/>
    </source>
</evidence>
<comment type="caution">
    <text evidence="3">The sequence shown here is derived from an EMBL/GenBank/DDBJ whole genome shotgun (WGS) entry which is preliminary data.</text>
</comment>
<dbReference type="Proteomes" id="UP000308037">
    <property type="component" value="Unassembled WGS sequence"/>
</dbReference>
<organism evidence="3 4">
    <name type="scientific">Natronomonas salsuginis</name>
    <dbReference type="NCBI Taxonomy" id="2217661"/>
    <lineage>
        <taxon>Archaea</taxon>
        <taxon>Methanobacteriati</taxon>
        <taxon>Methanobacteriota</taxon>
        <taxon>Stenosarchaea group</taxon>
        <taxon>Halobacteria</taxon>
        <taxon>Halobacteriales</taxon>
        <taxon>Natronomonadaceae</taxon>
        <taxon>Natronomonas</taxon>
    </lineage>
</organism>
<dbReference type="AlphaFoldDB" id="A0A4U5JJD7"/>
<evidence type="ECO:0000313" key="3">
    <source>
        <dbReference type="EMBL" id="TKR28198.1"/>
    </source>
</evidence>
<protein>
    <submittedName>
        <fullName evidence="3">Cupin domain-containing protein</fullName>
    </submittedName>
</protein>
<keyword evidence="4" id="KW-1185">Reference proteome</keyword>
<evidence type="ECO:0000259" key="2">
    <source>
        <dbReference type="Pfam" id="PF07883"/>
    </source>
</evidence>
<gene>
    <name evidence="3" type="ORF">DM868_03720</name>
</gene>
<dbReference type="InterPro" id="IPR014710">
    <property type="entry name" value="RmlC-like_jellyroll"/>
</dbReference>
<dbReference type="Pfam" id="PF07883">
    <property type="entry name" value="Cupin_2"/>
    <property type="match status" value="1"/>
</dbReference>
<dbReference type="InterPro" id="IPR011051">
    <property type="entry name" value="RmlC_Cupin_sf"/>
</dbReference>
<reference evidence="3 4" key="1">
    <citation type="submission" date="2019-04" db="EMBL/GenBank/DDBJ databases">
        <title>Natronomonas sp. F20-122 a newhaloarchaeon isolated from a saline saltern of Isla Bacuta, Huelva, Spain.</title>
        <authorList>
            <person name="Duran-Viseras A."/>
            <person name="Sanchez-Porro C."/>
            <person name="Ventosa A."/>
        </authorList>
    </citation>
    <scope>NUCLEOTIDE SEQUENCE [LARGE SCALE GENOMIC DNA]</scope>
    <source>
        <strain evidence="3 4">F20-122</strain>
    </source>
</reference>
<proteinExistence type="predicted"/>